<dbReference type="EMBL" id="BPWL01000007">
    <property type="protein sequence ID" value="GJJ12437.1"/>
    <property type="molecule type" value="Genomic_DNA"/>
</dbReference>
<dbReference type="PANTHER" id="PTHR34391">
    <property type="entry name" value="UPF0658 GOLGI APPARATUS MEMBRANE PROTEIN C1952.10C-RELATED"/>
    <property type="match status" value="1"/>
</dbReference>
<gene>
    <name evidence="3" type="ORF">Clacol_006679</name>
</gene>
<accession>A0AAV5ACR1</accession>
<reference evidence="3" key="1">
    <citation type="submission" date="2021-10" db="EMBL/GenBank/DDBJ databases">
        <title>De novo Genome Assembly of Clathrus columnatus (Basidiomycota, Fungi) Using Illumina and Nanopore Sequence Data.</title>
        <authorList>
            <person name="Ogiso-Tanaka E."/>
            <person name="Itagaki H."/>
            <person name="Hosoya T."/>
            <person name="Hosaka K."/>
        </authorList>
    </citation>
    <scope>NUCLEOTIDE SEQUENCE</scope>
    <source>
        <strain evidence="3">MO-923</strain>
    </source>
</reference>
<feature type="transmembrane region" description="Helical" evidence="2">
    <location>
        <begin position="145"/>
        <end position="162"/>
    </location>
</feature>
<keyword evidence="2" id="KW-0472">Membrane</keyword>
<dbReference type="InterPro" id="IPR040410">
    <property type="entry name" value="UPF0658_Golgi"/>
</dbReference>
<feature type="transmembrane region" description="Helical" evidence="2">
    <location>
        <begin position="252"/>
        <end position="270"/>
    </location>
</feature>
<feature type="transmembrane region" description="Helical" evidence="2">
    <location>
        <begin position="225"/>
        <end position="245"/>
    </location>
</feature>
<feature type="transmembrane region" description="Helical" evidence="2">
    <location>
        <begin position="197"/>
        <end position="219"/>
    </location>
</feature>
<dbReference type="PANTHER" id="PTHR34391:SF1">
    <property type="entry name" value="UPF0658 GOLGI APPARATUS MEMBRANE PROTEIN C1952.10C-RELATED"/>
    <property type="match status" value="1"/>
</dbReference>
<keyword evidence="4" id="KW-1185">Reference proteome</keyword>
<evidence type="ECO:0000313" key="3">
    <source>
        <dbReference type="EMBL" id="GJJ12437.1"/>
    </source>
</evidence>
<organism evidence="3 4">
    <name type="scientific">Clathrus columnatus</name>
    <dbReference type="NCBI Taxonomy" id="1419009"/>
    <lineage>
        <taxon>Eukaryota</taxon>
        <taxon>Fungi</taxon>
        <taxon>Dikarya</taxon>
        <taxon>Basidiomycota</taxon>
        <taxon>Agaricomycotina</taxon>
        <taxon>Agaricomycetes</taxon>
        <taxon>Phallomycetidae</taxon>
        <taxon>Phallales</taxon>
        <taxon>Clathraceae</taxon>
        <taxon>Clathrus</taxon>
    </lineage>
</organism>
<comment type="caution">
    <text evidence="3">The sequence shown here is derived from an EMBL/GenBank/DDBJ whole genome shotgun (WGS) entry which is preliminary data.</text>
</comment>
<feature type="transmembrane region" description="Helical" evidence="2">
    <location>
        <begin position="92"/>
        <end position="113"/>
    </location>
</feature>
<keyword evidence="2" id="KW-0812">Transmembrane</keyword>
<feature type="transmembrane region" description="Helical" evidence="2">
    <location>
        <begin position="290"/>
        <end position="313"/>
    </location>
</feature>
<evidence type="ECO:0000313" key="4">
    <source>
        <dbReference type="Proteomes" id="UP001050691"/>
    </source>
</evidence>
<dbReference type="AlphaFoldDB" id="A0AAV5ACR1"/>
<feature type="region of interest" description="Disordered" evidence="1">
    <location>
        <begin position="324"/>
        <end position="354"/>
    </location>
</feature>
<dbReference type="GO" id="GO:0005794">
    <property type="term" value="C:Golgi apparatus"/>
    <property type="evidence" value="ECO:0007669"/>
    <property type="project" value="TreeGrafter"/>
</dbReference>
<sequence>MAVEPFLGTRPQRGFIGTKAIAVLVLVAVVFGKVQAVIDTKMGNYKTLPCYFSLFALAEYGYTFPISKYETNVAHRIFILVITLDALRYRNIIQLLGILVFEGAMVLFSALQIHETRQAIVRQPGSSDFKTGDGPNTLWRSIEPPLITVSALIGVAWLSLIYWTRSLYFEFGWAIFHTVGANPVLKRMYEYYQIWICLLKFDFFAFVGLTIQLLILVIQPSSPEFAITIAAIPVVLILLVSCGVAVRREIKWLMTISLILMAAALSYFIFKFVRYYSPQTEGQYESTRNTLTFFTVVAFLLVFSSFGVGLRCFSDFDKGLRDAKTRNGQPRARRKSALDGSYGPEGEVHRMTID</sequence>
<protein>
    <submittedName>
        <fullName evidence="3">Uncharacterized protein</fullName>
    </submittedName>
</protein>
<evidence type="ECO:0000256" key="1">
    <source>
        <dbReference type="SAM" id="MobiDB-lite"/>
    </source>
</evidence>
<evidence type="ECO:0000256" key="2">
    <source>
        <dbReference type="SAM" id="Phobius"/>
    </source>
</evidence>
<dbReference type="Proteomes" id="UP001050691">
    <property type="component" value="Unassembled WGS sequence"/>
</dbReference>
<keyword evidence="2" id="KW-1133">Transmembrane helix</keyword>
<name>A0AAV5ACR1_9AGAM</name>
<proteinExistence type="predicted"/>